<feature type="transmembrane region" description="Helical" evidence="9">
    <location>
        <begin position="75"/>
        <end position="91"/>
    </location>
</feature>
<keyword evidence="6 9" id="KW-1133">Transmembrane helix</keyword>
<feature type="transmembrane region" description="Helical" evidence="9">
    <location>
        <begin position="112"/>
        <end position="137"/>
    </location>
</feature>
<feature type="domain" description="Tripartite ATP-independent periplasmic transporters DctQ component" evidence="10">
    <location>
        <begin position="49"/>
        <end position="181"/>
    </location>
</feature>
<dbReference type="PANTHER" id="PTHR35011:SF4">
    <property type="entry name" value="SLL1102 PROTEIN"/>
    <property type="match status" value="1"/>
</dbReference>
<evidence type="ECO:0000256" key="9">
    <source>
        <dbReference type="RuleBase" id="RU369079"/>
    </source>
</evidence>
<evidence type="ECO:0000256" key="7">
    <source>
        <dbReference type="ARBA" id="ARBA00023136"/>
    </source>
</evidence>
<dbReference type="InterPro" id="IPR007387">
    <property type="entry name" value="TRAP_DctQ"/>
</dbReference>
<evidence type="ECO:0000256" key="2">
    <source>
        <dbReference type="ARBA" id="ARBA00022448"/>
    </source>
</evidence>
<comment type="subcellular location">
    <subcellularLocation>
        <location evidence="1 9">Cell inner membrane</location>
        <topology evidence="1 9">Multi-pass membrane protein</topology>
    </subcellularLocation>
</comment>
<gene>
    <name evidence="11" type="ORF">SAMN05421508_107242</name>
</gene>
<name>A0A286GSZ5_9PROT</name>
<evidence type="ECO:0000256" key="4">
    <source>
        <dbReference type="ARBA" id="ARBA00022519"/>
    </source>
</evidence>
<proteinExistence type="inferred from homology"/>
<feature type="transmembrane region" description="Helical" evidence="9">
    <location>
        <begin position="157"/>
        <end position="179"/>
    </location>
</feature>
<dbReference type="AlphaFoldDB" id="A0A286GSZ5"/>
<comment type="subunit">
    <text evidence="9">The complex comprises the extracytoplasmic solute receptor protein and the two transmembrane proteins.</text>
</comment>
<dbReference type="GO" id="GO:0005886">
    <property type="term" value="C:plasma membrane"/>
    <property type="evidence" value="ECO:0007669"/>
    <property type="project" value="UniProtKB-SubCell"/>
</dbReference>
<evidence type="ECO:0000256" key="1">
    <source>
        <dbReference type="ARBA" id="ARBA00004429"/>
    </source>
</evidence>
<dbReference type="GO" id="GO:0022857">
    <property type="term" value="F:transmembrane transporter activity"/>
    <property type="evidence" value="ECO:0007669"/>
    <property type="project" value="UniProtKB-UniRule"/>
</dbReference>
<feature type="transmembrane region" description="Helical" evidence="9">
    <location>
        <begin position="43"/>
        <end position="63"/>
    </location>
</feature>
<comment type="similarity">
    <text evidence="8 9">Belongs to the TRAP transporter small permease family.</text>
</comment>
<accession>A0A286GSZ5</accession>
<evidence type="ECO:0000256" key="6">
    <source>
        <dbReference type="ARBA" id="ARBA00022989"/>
    </source>
</evidence>
<keyword evidence="3" id="KW-1003">Cell membrane</keyword>
<sequence>MSAQPVDRPEAPGDDLPADFALPRTAPSNVLDRFVRWVGRVTSWIWVILVAVIVLQVVLRYFFNMGSIQLEELQWHIYAIGFILGLSYCMVEDRHVRVDVVAERLRPKKRAWIELFGLVFMLLPFLVTILLQSIPYIETSFIQNERSAAPGGLPYRWILKSFIFWGFLLLILAAVARLLRCTAMLFGVPRPIWPKE</sequence>
<keyword evidence="12" id="KW-1185">Reference proteome</keyword>
<keyword evidence="2 9" id="KW-0813">Transport</keyword>
<evidence type="ECO:0000313" key="11">
    <source>
        <dbReference type="EMBL" id="SOD98199.1"/>
    </source>
</evidence>
<evidence type="ECO:0000313" key="12">
    <source>
        <dbReference type="Proteomes" id="UP000219621"/>
    </source>
</evidence>
<keyword evidence="7 9" id="KW-0472">Membrane</keyword>
<dbReference type="OrthoDB" id="9794346at2"/>
<keyword evidence="4 9" id="KW-0997">Cell inner membrane</keyword>
<evidence type="ECO:0000256" key="8">
    <source>
        <dbReference type="ARBA" id="ARBA00038436"/>
    </source>
</evidence>
<keyword evidence="5 9" id="KW-0812">Transmembrane</keyword>
<dbReference type="Pfam" id="PF04290">
    <property type="entry name" value="DctQ"/>
    <property type="match status" value="1"/>
</dbReference>
<organism evidence="11 12">
    <name type="scientific">Caenispirillum bisanense</name>
    <dbReference type="NCBI Taxonomy" id="414052"/>
    <lineage>
        <taxon>Bacteria</taxon>
        <taxon>Pseudomonadati</taxon>
        <taxon>Pseudomonadota</taxon>
        <taxon>Alphaproteobacteria</taxon>
        <taxon>Rhodospirillales</taxon>
        <taxon>Novispirillaceae</taxon>
        <taxon>Caenispirillum</taxon>
    </lineage>
</organism>
<dbReference type="InterPro" id="IPR055348">
    <property type="entry name" value="DctQ"/>
</dbReference>
<evidence type="ECO:0000256" key="5">
    <source>
        <dbReference type="ARBA" id="ARBA00022692"/>
    </source>
</evidence>
<dbReference type="PANTHER" id="PTHR35011">
    <property type="entry name" value="2,3-DIKETO-L-GULONATE TRAP TRANSPORTER SMALL PERMEASE PROTEIN YIAM"/>
    <property type="match status" value="1"/>
</dbReference>
<comment type="function">
    <text evidence="9">Part of the tripartite ATP-independent periplasmic (TRAP) transport system.</text>
</comment>
<dbReference type="EMBL" id="OCNJ01000007">
    <property type="protein sequence ID" value="SOD98199.1"/>
    <property type="molecule type" value="Genomic_DNA"/>
</dbReference>
<dbReference type="RefSeq" id="WP_097280337.1">
    <property type="nucleotide sequence ID" value="NZ_OCNJ01000007.1"/>
</dbReference>
<evidence type="ECO:0000259" key="10">
    <source>
        <dbReference type="Pfam" id="PF04290"/>
    </source>
</evidence>
<dbReference type="Proteomes" id="UP000219621">
    <property type="component" value="Unassembled WGS sequence"/>
</dbReference>
<protein>
    <recommendedName>
        <fullName evidence="9">TRAP transporter small permease protein</fullName>
    </recommendedName>
</protein>
<reference evidence="11 12" key="1">
    <citation type="submission" date="2017-09" db="EMBL/GenBank/DDBJ databases">
        <authorList>
            <person name="Ehlers B."/>
            <person name="Leendertz F.H."/>
        </authorList>
    </citation>
    <scope>NUCLEOTIDE SEQUENCE [LARGE SCALE GENOMIC DNA]</scope>
    <source>
        <strain evidence="11 12">USBA 140</strain>
    </source>
</reference>
<evidence type="ECO:0000256" key="3">
    <source>
        <dbReference type="ARBA" id="ARBA00022475"/>
    </source>
</evidence>